<evidence type="ECO:0000313" key="2">
    <source>
        <dbReference type="Proteomes" id="UP000800200"/>
    </source>
</evidence>
<evidence type="ECO:0008006" key="3">
    <source>
        <dbReference type="Google" id="ProtNLM"/>
    </source>
</evidence>
<feature type="non-terminal residue" evidence="1">
    <location>
        <position position="1"/>
    </location>
</feature>
<organism evidence="1 2">
    <name type="scientific">Zopfia rhizophila CBS 207.26</name>
    <dbReference type="NCBI Taxonomy" id="1314779"/>
    <lineage>
        <taxon>Eukaryota</taxon>
        <taxon>Fungi</taxon>
        <taxon>Dikarya</taxon>
        <taxon>Ascomycota</taxon>
        <taxon>Pezizomycotina</taxon>
        <taxon>Dothideomycetes</taxon>
        <taxon>Dothideomycetes incertae sedis</taxon>
        <taxon>Zopfiaceae</taxon>
        <taxon>Zopfia</taxon>
    </lineage>
</organism>
<reference evidence="1" key="1">
    <citation type="journal article" date="2020" name="Stud. Mycol.">
        <title>101 Dothideomycetes genomes: a test case for predicting lifestyles and emergence of pathogens.</title>
        <authorList>
            <person name="Haridas S."/>
            <person name="Albert R."/>
            <person name="Binder M."/>
            <person name="Bloem J."/>
            <person name="Labutti K."/>
            <person name="Salamov A."/>
            <person name="Andreopoulos B."/>
            <person name="Baker S."/>
            <person name="Barry K."/>
            <person name="Bills G."/>
            <person name="Bluhm B."/>
            <person name="Cannon C."/>
            <person name="Castanera R."/>
            <person name="Culley D."/>
            <person name="Daum C."/>
            <person name="Ezra D."/>
            <person name="Gonzalez J."/>
            <person name="Henrissat B."/>
            <person name="Kuo A."/>
            <person name="Liang C."/>
            <person name="Lipzen A."/>
            <person name="Lutzoni F."/>
            <person name="Magnuson J."/>
            <person name="Mondo S."/>
            <person name="Nolan M."/>
            <person name="Ohm R."/>
            <person name="Pangilinan J."/>
            <person name="Park H.-J."/>
            <person name="Ramirez L."/>
            <person name="Alfaro M."/>
            <person name="Sun H."/>
            <person name="Tritt A."/>
            <person name="Yoshinaga Y."/>
            <person name="Zwiers L.-H."/>
            <person name="Turgeon B."/>
            <person name="Goodwin S."/>
            <person name="Spatafora J."/>
            <person name="Crous P."/>
            <person name="Grigoriev I."/>
        </authorList>
    </citation>
    <scope>NUCLEOTIDE SEQUENCE</scope>
    <source>
        <strain evidence="1">CBS 207.26</strain>
    </source>
</reference>
<dbReference type="SUPFAM" id="SSF52540">
    <property type="entry name" value="P-loop containing nucleoside triphosphate hydrolases"/>
    <property type="match status" value="1"/>
</dbReference>
<dbReference type="InterPro" id="IPR027417">
    <property type="entry name" value="P-loop_NTPase"/>
</dbReference>
<gene>
    <name evidence="1" type="ORF">K469DRAFT_598749</name>
</gene>
<protein>
    <recommendedName>
        <fullName evidence="3">Helicase C-terminal domain-containing protein</fullName>
    </recommendedName>
</protein>
<name>A0A6A6DJY4_9PEZI</name>
<proteinExistence type="predicted"/>
<dbReference type="Proteomes" id="UP000800200">
    <property type="component" value="Unassembled WGS sequence"/>
</dbReference>
<accession>A0A6A6DJY4</accession>
<dbReference type="EMBL" id="ML994673">
    <property type="protein sequence ID" value="KAF2178768.1"/>
    <property type="molecule type" value="Genomic_DNA"/>
</dbReference>
<evidence type="ECO:0000313" key="1">
    <source>
        <dbReference type="EMBL" id="KAF2178768.1"/>
    </source>
</evidence>
<sequence>QMFIVINILDLGIDIPTIQVVIYVRIVRKLRDYTQKSKQIERDRLKNKAIILRGVTYNQNGRI</sequence>
<dbReference type="Gene3D" id="3.40.50.300">
    <property type="entry name" value="P-loop containing nucleotide triphosphate hydrolases"/>
    <property type="match status" value="1"/>
</dbReference>
<dbReference type="AlphaFoldDB" id="A0A6A6DJY4"/>
<dbReference type="OrthoDB" id="3945650at2759"/>
<keyword evidence="2" id="KW-1185">Reference proteome</keyword>